<evidence type="ECO:0000313" key="3">
    <source>
        <dbReference type="EMBL" id="GAG36433.1"/>
    </source>
</evidence>
<evidence type="ECO:0000256" key="1">
    <source>
        <dbReference type="ARBA" id="ARBA00007465"/>
    </source>
</evidence>
<dbReference type="SUPFAM" id="SSF55174">
    <property type="entry name" value="Alpha-L RNA-binding motif"/>
    <property type="match status" value="1"/>
</dbReference>
<proteinExistence type="inferred from homology"/>
<feature type="non-terminal residue" evidence="3">
    <location>
        <position position="94"/>
    </location>
</feature>
<accession>X0XIF1</accession>
<comment type="caution">
    <text evidence="3">The sequence shown here is derived from an EMBL/GenBank/DDBJ whole genome shotgun (WGS) entry which is preliminary data.</text>
</comment>
<name>X0XIF1_9ZZZZ</name>
<organism evidence="3">
    <name type="scientific">marine sediment metagenome</name>
    <dbReference type="NCBI Taxonomy" id="412755"/>
    <lineage>
        <taxon>unclassified sequences</taxon>
        <taxon>metagenomes</taxon>
        <taxon>ecological metagenomes</taxon>
    </lineage>
</organism>
<dbReference type="SMART" id="SM01390">
    <property type="entry name" value="Ribosomal_S4"/>
    <property type="match status" value="1"/>
</dbReference>
<reference evidence="3" key="1">
    <citation type="journal article" date="2014" name="Front. Microbiol.">
        <title>High frequency of phylogenetically diverse reductive dehalogenase-homologous genes in deep subseafloor sedimentary metagenomes.</title>
        <authorList>
            <person name="Kawai M."/>
            <person name="Futagami T."/>
            <person name="Toyoda A."/>
            <person name="Takaki Y."/>
            <person name="Nishi S."/>
            <person name="Hori S."/>
            <person name="Arai W."/>
            <person name="Tsubouchi T."/>
            <person name="Morono Y."/>
            <person name="Uchiyama I."/>
            <person name="Ito T."/>
            <person name="Fujiyama A."/>
            <person name="Inagaki F."/>
            <person name="Takami H."/>
        </authorList>
    </citation>
    <scope>NUCLEOTIDE SEQUENCE</scope>
    <source>
        <strain evidence="3">Expedition CK06-06</strain>
    </source>
</reference>
<evidence type="ECO:0000259" key="2">
    <source>
        <dbReference type="SMART" id="SM01390"/>
    </source>
</evidence>
<feature type="domain" description="Small ribosomal subunit protein uS4 N-terminal" evidence="2">
    <location>
        <begin position="1"/>
        <end position="80"/>
    </location>
</feature>
<dbReference type="Gene3D" id="1.10.1050.10">
    <property type="entry name" value="Ribosomal Protein S4 Delta 41, Chain A, domain 1"/>
    <property type="match status" value="1"/>
</dbReference>
<dbReference type="EMBL" id="BARS01044462">
    <property type="protein sequence ID" value="GAG36433.1"/>
    <property type="molecule type" value="Genomic_DNA"/>
</dbReference>
<gene>
    <name evidence="3" type="ORF">S01H1_67166</name>
</gene>
<dbReference type="Pfam" id="PF00163">
    <property type="entry name" value="Ribosomal_S4"/>
    <property type="match status" value="1"/>
</dbReference>
<protein>
    <recommendedName>
        <fullName evidence="2">Small ribosomal subunit protein uS4 N-terminal domain-containing protein</fullName>
    </recommendedName>
</protein>
<comment type="similarity">
    <text evidence="1">Belongs to the universal ribosomal protein uS4 family.</text>
</comment>
<dbReference type="InterPro" id="IPR001912">
    <property type="entry name" value="Ribosomal_uS4_N"/>
</dbReference>
<sequence length="94" mass="11286">MLKGIRCETAKCPIEKKQRNLAPGMHGWRRGRASEYAVRLREKQKIKRYYGLLERQFMRYFHEAERMKGNTGETLLQLLERRLDNVVYKLNFAP</sequence>
<dbReference type="GO" id="GO:0019843">
    <property type="term" value="F:rRNA binding"/>
    <property type="evidence" value="ECO:0007669"/>
    <property type="project" value="InterPro"/>
</dbReference>
<dbReference type="AlphaFoldDB" id="X0XIF1"/>